<dbReference type="Proteomes" id="UP001178508">
    <property type="component" value="Chromosome 11"/>
</dbReference>
<organism evidence="2 3">
    <name type="scientific">Xyrichtys novacula</name>
    <name type="common">Pearly razorfish</name>
    <name type="synonym">Hemipteronotus novacula</name>
    <dbReference type="NCBI Taxonomy" id="13765"/>
    <lineage>
        <taxon>Eukaryota</taxon>
        <taxon>Metazoa</taxon>
        <taxon>Chordata</taxon>
        <taxon>Craniata</taxon>
        <taxon>Vertebrata</taxon>
        <taxon>Euteleostomi</taxon>
        <taxon>Actinopterygii</taxon>
        <taxon>Neopterygii</taxon>
        <taxon>Teleostei</taxon>
        <taxon>Neoteleostei</taxon>
        <taxon>Acanthomorphata</taxon>
        <taxon>Eupercaria</taxon>
        <taxon>Labriformes</taxon>
        <taxon>Labridae</taxon>
        <taxon>Xyrichtys</taxon>
    </lineage>
</organism>
<protein>
    <submittedName>
        <fullName evidence="2">Uncharacterized protein</fullName>
    </submittedName>
</protein>
<reference evidence="2" key="1">
    <citation type="submission" date="2023-08" db="EMBL/GenBank/DDBJ databases">
        <authorList>
            <person name="Alioto T."/>
            <person name="Alioto T."/>
            <person name="Gomez Garrido J."/>
        </authorList>
    </citation>
    <scope>NUCLEOTIDE SEQUENCE</scope>
</reference>
<feature type="region of interest" description="Disordered" evidence="1">
    <location>
        <begin position="1"/>
        <end position="25"/>
    </location>
</feature>
<dbReference type="EMBL" id="OY660874">
    <property type="protein sequence ID" value="CAJ1067840.1"/>
    <property type="molecule type" value="Genomic_DNA"/>
</dbReference>
<gene>
    <name evidence="2" type="ORF">XNOV1_A011168</name>
</gene>
<dbReference type="AlphaFoldDB" id="A0AAV1G3M5"/>
<name>A0AAV1G3M5_XYRNO</name>
<keyword evidence="3" id="KW-1185">Reference proteome</keyword>
<proteinExistence type="predicted"/>
<evidence type="ECO:0000313" key="3">
    <source>
        <dbReference type="Proteomes" id="UP001178508"/>
    </source>
</evidence>
<evidence type="ECO:0000256" key="1">
    <source>
        <dbReference type="SAM" id="MobiDB-lite"/>
    </source>
</evidence>
<sequence>MQSVFARTPRYPASSNQLLDVHQADPPVPAEQLEITKMVFMTCSPEIMQQLHIQRESEREPEEPLIPAEPV</sequence>
<feature type="region of interest" description="Disordered" evidence="1">
    <location>
        <begin position="52"/>
        <end position="71"/>
    </location>
</feature>
<accession>A0AAV1G3M5</accession>
<evidence type="ECO:0000313" key="2">
    <source>
        <dbReference type="EMBL" id="CAJ1067840.1"/>
    </source>
</evidence>